<accession>A0A0F7JW60</accession>
<dbReference type="KEGG" id="seds:AAY24_10605"/>
<dbReference type="Proteomes" id="UP000034410">
    <property type="component" value="Chromosome"/>
</dbReference>
<protein>
    <submittedName>
        <fullName evidence="1">Uncharacterized protein</fullName>
    </submittedName>
</protein>
<proteinExistence type="predicted"/>
<name>A0A0F7JW60_9GAMM</name>
<dbReference type="EMBL" id="CP011412">
    <property type="protein sequence ID" value="AKH20731.1"/>
    <property type="molecule type" value="Genomic_DNA"/>
</dbReference>
<evidence type="ECO:0000313" key="1">
    <source>
        <dbReference type="EMBL" id="AKH20731.1"/>
    </source>
</evidence>
<keyword evidence="2" id="KW-1185">Reference proteome</keyword>
<sequence>MVEYVVILAALSAALLAPGLGSVGITQNESDSLLEAIASKHRGHSYALSLSEIPETDDLSELSTYYNSLGKYPELSPQLAAGASTLGDLANTLNKVDTTLQNFDIDAFKDPFKNINVKPDLGVFDAFF</sequence>
<organism evidence="1 2">
    <name type="scientific">Sedimenticola thiotaurini</name>
    <dbReference type="NCBI Taxonomy" id="1543721"/>
    <lineage>
        <taxon>Bacteria</taxon>
        <taxon>Pseudomonadati</taxon>
        <taxon>Pseudomonadota</taxon>
        <taxon>Gammaproteobacteria</taxon>
        <taxon>Chromatiales</taxon>
        <taxon>Sedimenticolaceae</taxon>
        <taxon>Sedimenticola</taxon>
    </lineage>
</organism>
<dbReference type="AlphaFoldDB" id="A0A0F7JW60"/>
<reference evidence="1 2" key="1">
    <citation type="journal article" date="2015" name="Genome Announc.">
        <title>Complete Genome Sequence of Sedimenticola thiotaurini Strain SIP-G1, a Polyphosphate- and Polyhydroxyalkanoate-Accumulating Sulfur-Oxidizing Gammaproteobacterium Isolated from Salt Marsh Sediments.</title>
        <authorList>
            <person name="Flood B.E."/>
            <person name="Jones D.S."/>
            <person name="Bailey J.V."/>
        </authorList>
    </citation>
    <scope>NUCLEOTIDE SEQUENCE [LARGE SCALE GENOMIC DNA]</scope>
    <source>
        <strain evidence="1 2">SIP-G1</strain>
    </source>
</reference>
<gene>
    <name evidence="1" type="ORF">AAY24_10605</name>
</gene>
<evidence type="ECO:0000313" key="2">
    <source>
        <dbReference type="Proteomes" id="UP000034410"/>
    </source>
</evidence>